<dbReference type="EMBL" id="MG710485">
    <property type="protein sequence ID" value="AUO31940.1"/>
    <property type="molecule type" value="Genomic_DNA"/>
</dbReference>
<accession>A0A2I6SWI7</accession>
<reference evidence="2" key="1">
    <citation type="submission" date="2017-12" db="EMBL/GenBank/DDBJ databases">
        <title>Complete genome sequences of two plasmids found in a Brazilian Bacillus thuringiensis israelensis strain.</title>
        <authorList>
            <person name="Campos F.S."/>
            <person name="Santos G.R."/>
            <person name="Nascimento V.L."/>
            <person name="Correia R.F.T."/>
            <person name="Cangussu A.S.R."/>
            <person name="Ribeiro B.M."/>
            <person name="Aguiar R.W.S."/>
        </authorList>
    </citation>
    <scope>NUCLEOTIDE SEQUENCE</scope>
    <source>
        <strain evidence="2">Bti-UFT6.51</strain>
        <plasmid evidence="2">pBtiUFT6.51.1 complete sequence</plasmid>
    </source>
</reference>
<evidence type="ECO:0000313" key="2">
    <source>
        <dbReference type="EMBL" id="AUO31940.1"/>
    </source>
</evidence>
<dbReference type="RefSeq" id="WP_016097493.1">
    <property type="nucleotide sequence ID" value="NZ_MG710485.1"/>
</dbReference>
<keyword evidence="1" id="KW-0472">Membrane</keyword>
<evidence type="ECO:0000256" key="1">
    <source>
        <dbReference type="SAM" id="Phobius"/>
    </source>
</evidence>
<sequence>MLDQNTDRSWWMIGAVSVGGVLLGAILIAYPEILQSVIDLFKQKLAAASK</sequence>
<keyword evidence="1" id="KW-0812">Transmembrane</keyword>
<feature type="transmembrane region" description="Helical" evidence="1">
    <location>
        <begin position="12"/>
        <end position="34"/>
    </location>
</feature>
<dbReference type="AlphaFoldDB" id="A0A2I6SWI7"/>
<geneLocation type="plasmid" evidence="2">
    <name>pBtiUFT6.51.1 complete sequence</name>
</geneLocation>
<keyword evidence="2" id="KW-0614">Plasmid</keyword>
<name>A0A2I6SWI7_BACTI</name>
<protein>
    <submittedName>
        <fullName evidence="2">Uncharacterized protein</fullName>
    </submittedName>
</protein>
<proteinExistence type="predicted"/>
<keyword evidence="1" id="KW-1133">Transmembrane helix</keyword>
<organism evidence="2">
    <name type="scientific">Bacillus thuringiensis subsp. israelensis</name>
    <dbReference type="NCBI Taxonomy" id="1430"/>
    <lineage>
        <taxon>Bacteria</taxon>
        <taxon>Bacillati</taxon>
        <taxon>Bacillota</taxon>
        <taxon>Bacilli</taxon>
        <taxon>Bacillales</taxon>
        <taxon>Bacillaceae</taxon>
        <taxon>Bacillus</taxon>
        <taxon>Bacillus cereus group</taxon>
    </lineage>
</organism>